<comment type="caution">
    <text evidence="3">The sequence shown here is derived from an EMBL/GenBank/DDBJ whole genome shotgun (WGS) entry which is preliminary data.</text>
</comment>
<evidence type="ECO:0000313" key="4">
    <source>
        <dbReference type="Proteomes" id="UP000609651"/>
    </source>
</evidence>
<organism evidence="3 4">
    <name type="scientific">Alienimonas chondri</name>
    <dbReference type="NCBI Taxonomy" id="2681879"/>
    <lineage>
        <taxon>Bacteria</taxon>
        <taxon>Pseudomonadati</taxon>
        <taxon>Planctomycetota</taxon>
        <taxon>Planctomycetia</taxon>
        <taxon>Planctomycetales</taxon>
        <taxon>Planctomycetaceae</taxon>
        <taxon>Alienimonas</taxon>
    </lineage>
</organism>
<gene>
    <name evidence="3" type="ORF">LzC2_03380</name>
</gene>
<dbReference type="PANTHER" id="PTHR46320:SF1">
    <property type="entry name" value="GLYCEROPHOSPHODIESTER PHOSPHODIESTERASE 1"/>
    <property type="match status" value="1"/>
</dbReference>
<evidence type="ECO:0000256" key="1">
    <source>
        <dbReference type="SAM" id="MobiDB-lite"/>
    </source>
</evidence>
<dbReference type="Pfam" id="PF03009">
    <property type="entry name" value="GDPD"/>
    <property type="match status" value="1"/>
</dbReference>
<keyword evidence="4" id="KW-1185">Reference proteome</keyword>
<proteinExistence type="predicted"/>
<feature type="region of interest" description="Disordered" evidence="1">
    <location>
        <begin position="299"/>
        <end position="330"/>
    </location>
</feature>
<protein>
    <recommendedName>
        <fullName evidence="2">GP-PDE domain-containing protein</fullName>
    </recommendedName>
</protein>
<dbReference type="PANTHER" id="PTHR46320">
    <property type="entry name" value="GLYCEROPHOSPHODIESTER PHOSPHODIESTERASE 1"/>
    <property type="match status" value="1"/>
</dbReference>
<evidence type="ECO:0000259" key="2">
    <source>
        <dbReference type="PROSITE" id="PS51704"/>
    </source>
</evidence>
<dbReference type="CDD" id="cd08566">
    <property type="entry name" value="GDPD_AtGDE_like"/>
    <property type="match status" value="1"/>
</dbReference>
<dbReference type="SUPFAM" id="SSF51695">
    <property type="entry name" value="PLC-like phosphodiesterases"/>
    <property type="match status" value="1"/>
</dbReference>
<accession>A0ABX1V7Z4</accession>
<dbReference type="Proteomes" id="UP000609651">
    <property type="component" value="Unassembled WGS sequence"/>
</dbReference>
<dbReference type="InterPro" id="IPR030395">
    <property type="entry name" value="GP_PDE_dom"/>
</dbReference>
<name>A0ABX1V7Z4_9PLAN</name>
<dbReference type="RefSeq" id="WP_171183066.1">
    <property type="nucleotide sequence ID" value="NZ_WTPX01000006.1"/>
</dbReference>
<dbReference type="Gene3D" id="3.20.20.190">
    <property type="entry name" value="Phosphatidylinositol (PI) phosphodiesterase"/>
    <property type="match status" value="1"/>
</dbReference>
<sequence length="330" mass="36545">MNLACLTLLLIAGPPGEAPPDEPPGDFSRLHRIQTASSEELRSLLRYTGDRLPIVSAHRGGSYEGFPENALETYANTISHTFSLLEIDTRFTKDGQIVLHHDETLDRTTTGTGRLQDYTLAELKQLRLVDRSGRATAFQIPTLDEAFDWARGKAILVLDKKVVPLERCIAEIQKHDAEGFAMIITGSVEQAQTCHRLAPGLMMECFVGDRRKLEAFDASGVPWSSIVAFVGHQPPEDPGLLRMIHERGALCMAGTSRHLDRELVDAEPADMPELRRRYLDLLDGGVDLLETDRPLEVGPIVSANADPTERQHRFLQAPRKDKDKASAGPN</sequence>
<dbReference type="InterPro" id="IPR017946">
    <property type="entry name" value="PLC-like_Pdiesterase_TIM-brl"/>
</dbReference>
<evidence type="ECO:0000313" key="3">
    <source>
        <dbReference type="EMBL" id="NNJ24284.1"/>
    </source>
</evidence>
<dbReference type="PROSITE" id="PS51704">
    <property type="entry name" value="GP_PDE"/>
    <property type="match status" value="1"/>
</dbReference>
<reference evidence="3 4" key="1">
    <citation type="journal article" date="2020" name="Syst. Appl. Microbiol.">
        <title>Alienimonas chondri sp. nov., a novel planctomycete isolated from the biofilm of the red alga Chondrus crispus.</title>
        <authorList>
            <person name="Vitorino I."/>
            <person name="Albuquerque L."/>
            <person name="Wiegand S."/>
            <person name="Kallscheuer N."/>
            <person name="da Costa M.S."/>
            <person name="Lobo-da-Cunha A."/>
            <person name="Jogler C."/>
            <person name="Lage O.M."/>
        </authorList>
    </citation>
    <scope>NUCLEOTIDE SEQUENCE [LARGE SCALE GENOMIC DNA]</scope>
    <source>
        <strain evidence="3 4">LzC2</strain>
    </source>
</reference>
<feature type="compositionally biased region" description="Basic and acidic residues" evidence="1">
    <location>
        <begin position="307"/>
        <end position="330"/>
    </location>
</feature>
<dbReference type="EMBL" id="WTPX01000006">
    <property type="protein sequence ID" value="NNJ24284.1"/>
    <property type="molecule type" value="Genomic_DNA"/>
</dbReference>
<feature type="domain" description="GP-PDE" evidence="2">
    <location>
        <begin position="53"/>
        <end position="301"/>
    </location>
</feature>